<evidence type="ECO:0000313" key="2">
    <source>
        <dbReference type="EMBL" id="MFI2485542.1"/>
    </source>
</evidence>
<evidence type="ECO:0000313" key="3">
    <source>
        <dbReference type="Proteomes" id="UP001611580"/>
    </source>
</evidence>
<comment type="caution">
    <text evidence="2">The sequence shown here is derived from an EMBL/GenBank/DDBJ whole genome shotgun (WGS) entry which is preliminary data.</text>
</comment>
<sequence>MSVTMAAPQVGRMSGSKTVLAFIALVLVIAFLRLLPLRVLLAATRCFNGRAHDLATVDQAHALVRTVRRAATWWPGRAACLEISLTTTWLAALRGRAVVWCHGVQVHPYTFHAWVEADGVPVDEPATTPSFLRTMTIPPVLEGATHDHRRCQRGRRCRLRPLRH</sequence>
<accession>A0ABW7XDH7</accession>
<feature type="domain" description="Microcin J25-processing protein McjB C-terminal" evidence="1">
    <location>
        <begin position="30"/>
        <end position="134"/>
    </location>
</feature>
<dbReference type="InterPro" id="IPR032708">
    <property type="entry name" value="McjB_C"/>
</dbReference>
<evidence type="ECO:0000259" key="1">
    <source>
        <dbReference type="Pfam" id="PF13471"/>
    </source>
</evidence>
<dbReference type="InterPro" id="IPR053521">
    <property type="entry name" value="McjB-like"/>
</dbReference>
<dbReference type="EMBL" id="JBIRYI010000001">
    <property type="protein sequence ID" value="MFI2485542.1"/>
    <property type="molecule type" value="Genomic_DNA"/>
</dbReference>
<name>A0ABW7XDH7_9MICO</name>
<dbReference type="RefSeq" id="WP_397400720.1">
    <property type="nucleotide sequence ID" value="NZ_JBIRYI010000001.1"/>
</dbReference>
<dbReference type="Proteomes" id="UP001611580">
    <property type="component" value="Unassembled WGS sequence"/>
</dbReference>
<protein>
    <submittedName>
        <fullName evidence="2">Lasso peptide biosynthesis B2 protein</fullName>
    </submittedName>
</protein>
<organism evidence="2 3">
    <name type="scientific">Promicromonospora kroppenstedtii</name>
    <dbReference type="NCBI Taxonomy" id="440482"/>
    <lineage>
        <taxon>Bacteria</taxon>
        <taxon>Bacillati</taxon>
        <taxon>Actinomycetota</taxon>
        <taxon>Actinomycetes</taxon>
        <taxon>Micrococcales</taxon>
        <taxon>Promicromonosporaceae</taxon>
        <taxon>Promicromonospora</taxon>
    </lineage>
</organism>
<dbReference type="NCBIfam" id="NF033537">
    <property type="entry name" value="lasso_biosyn_B2"/>
    <property type="match status" value="1"/>
</dbReference>
<keyword evidence="3" id="KW-1185">Reference proteome</keyword>
<reference evidence="2 3" key="1">
    <citation type="submission" date="2024-10" db="EMBL/GenBank/DDBJ databases">
        <title>The Natural Products Discovery Center: Release of the First 8490 Sequenced Strains for Exploring Actinobacteria Biosynthetic Diversity.</title>
        <authorList>
            <person name="Kalkreuter E."/>
            <person name="Kautsar S.A."/>
            <person name="Yang D."/>
            <person name="Bader C.D."/>
            <person name="Teijaro C.N."/>
            <person name="Fluegel L."/>
            <person name="Davis C.M."/>
            <person name="Simpson J.R."/>
            <person name="Lauterbach L."/>
            <person name="Steele A.D."/>
            <person name="Gui C."/>
            <person name="Meng S."/>
            <person name="Li G."/>
            <person name="Viehrig K."/>
            <person name="Ye F."/>
            <person name="Su P."/>
            <person name="Kiefer A.F."/>
            <person name="Nichols A."/>
            <person name="Cepeda A.J."/>
            <person name="Yan W."/>
            <person name="Fan B."/>
            <person name="Jiang Y."/>
            <person name="Adhikari A."/>
            <person name="Zheng C.-J."/>
            <person name="Schuster L."/>
            <person name="Cowan T.M."/>
            <person name="Smanski M.J."/>
            <person name="Chevrette M.G."/>
            <person name="De Carvalho L.P.S."/>
            <person name="Shen B."/>
        </authorList>
    </citation>
    <scope>NUCLEOTIDE SEQUENCE [LARGE SCALE GENOMIC DNA]</scope>
    <source>
        <strain evidence="2 3">NPDC019481</strain>
    </source>
</reference>
<dbReference type="Pfam" id="PF13471">
    <property type="entry name" value="Transglut_core3"/>
    <property type="match status" value="1"/>
</dbReference>
<proteinExistence type="predicted"/>
<gene>
    <name evidence="2" type="ORF">ACH47X_01465</name>
</gene>